<evidence type="ECO:0000313" key="1">
    <source>
        <dbReference type="EMBL" id="VEV85399.1"/>
    </source>
</evidence>
<reference evidence="2" key="1">
    <citation type="submission" date="2019-01" db="EMBL/GenBank/DDBJ databases">
        <authorList>
            <person name="De Villiers E.-M."/>
        </authorList>
    </citation>
    <scope>NUCLEOTIDE SEQUENCE</scope>
    <source>
        <strain evidence="1">C2MI.5B.6</strain>
        <strain evidence="2">C2MI.5B.7</strain>
    </source>
</reference>
<dbReference type="EMBL" id="LR215505">
    <property type="protein sequence ID" value="VEV85399.1"/>
    <property type="molecule type" value="Unassigned_DNA"/>
</dbReference>
<protein>
    <submittedName>
        <fullName evidence="2">Uncharacterized protein</fullName>
    </submittedName>
</protein>
<feature type="non-terminal residue" evidence="2">
    <location>
        <position position="97"/>
    </location>
</feature>
<accession>A0A484HRM2</accession>
<evidence type="ECO:0000313" key="2">
    <source>
        <dbReference type="EMBL" id="VEV85405.1"/>
    </source>
</evidence>
<name>A0A484HRM2_9ZZZZ</name>
<sequence length="97" mass="10714">MIKLEGTVLNVFTQQGGKDKKTGDQFADRDKVQILGAMDLPNGDVKNELFTLSVENYRDFKDFLNQKICIAVGAMASGRNVIFYVAKGAKPVLAEQM</sequence>
<dbReference type="AlphaFoldDB" id="A0A484HRM2"/>
<proteinExistence type="predicted"/>
<dbReference type="EMBL" id="LR215506">
    <property type="protein sequence ID" value="VEV85405.1"/>
    <property type="molecule type" value="Unassigned_DNA"/>
</dbReference>
<organism evidence="2">
    <name type="scientific">SPHINX/BMMF group 2 DNA sequence</name>
    <dbReference type="NCBI Taxonomy" id="2502152"/>
    <lineage>
        <taxon>unclassified sequences</taxon>
    </lineage>
</organism>